<evidence type="ECO:0000256" key="2">
    <source>
        <dbReference type="ARBA" id="ARBA00023125"/>
    </source>
</evidence>
<reference evidence="6" key="1">
    <citation type="journal article" date="2016" name="Front. Microbiol.">
        <title>Complete Genome Sequence of Clostridium estertheticum DSM 8809, a Microbe Identified in Spoiled Vacuum Packed Beef.</title>
        <authorList>
            <person name="Yu Z."/>
            <person name="Gunn L."/>
            <person name="Brennan E."/>
            <person name="Reid R."/>
            <person name="Wall P.G."/>
            <person name="Gaora O.P."/>
            <person name="Hurley D."/>
            <person name="Bolton D."/>
            <person name="Fanning S."/>
        </authorList>
    </citation>
    <scope>NUCLEOTIDE SEQUENCE [LARGE SCALE GENOMIC DNA]</scope>
    <source>
        <strain evidence="6">DSM 8809</strain>
    </source>
</reference>
<dbReference type="GO" id="GO:0003700">
    <property type="term" value="F:DNA-binding transcription factor activity"/>
    <property type="evidence" value="ECO:0007669"/>
    <property type="project" value="TreeGrafter"/>
</dbReference>
<dbReference type="Pfam" id="PF00356">
    <property type="entry name" value="LacI"/>
    <property type="match status" value="1"/>
</dbReference>
<dbReference type="PROSITE" id="PS00356">
    <property type="entry name" value="HTH_LACI_1"/>
    <property type="match status" value="1"/>
</dbReference>
<proteinExistence type="predicted"/>
<name>A0A1J0GEN0_9CLOT</name>
<protein>
    <submittedName>
        <fullName evidence="5">LacI family transcriptional regulator</fullName>
    </submittedName>
</protein>
<dbReference type="InterPro" id="IPR010982">
    <property type="entry name" value="Lambda_DNA-bd_dom_sf"/>
</dbReference>
<keyword evidence="1" id="KW-0805">Transcription regulation</keyword>
<keyword evidence="6" id="KW-1185">Reference proteome</keyword>
<dbReference type="KEGG" id="ceu:A7L45_04470"/>
<keyword evidence="3" id="KW-0804">Transcription</keyword>
<evidence type="ECO:0000313" key="5">
    <source>
        <dbReference type="EMBL" id="APC39366.1"/>
    </source>
</evidence>
<dbReference type="Gene3D" id="1.10.260.40">
    <property type="entry name" value="lambda repressor-like DNA-binding domains"/>
    <property type="match status" value="1"/>
</dbReference>
<dbReference type="CDD" id="cd01392">
    <property type="entry name" value="HTH_LacI"/>
    <property type="match status" value="1"/>
</dbReference>
<evidence type="ECO:0000259" key="4">
    <source>
        <dbReference type="PROSITE" id="PS50932"/>
    </source>
</evidence>
<accession>A0A1J0GEN0</accession>
<dbReference type="PANTHER" id="PTHR30146:SF109">
    <property type="entry name" value="HTH-TYPE TRANSCRIPTIONAL REGULATOR GALS"/>
    <property type="match status" value="1"/>
</dbReference>
<dbReference type="PANTHER" id="PTHR30146">
    <property type="entry name" value="LACI-RELATED TRANSCRIPTIONAL REPRESSOR"/>
    <property type="match status" value="1"/>
</dbReference>
<evidence type="ECO:0000313" key="6">
    <source>
        <dbReference type="Proteomes" id="UP000182569"/>
    </source>
</evidence>
<dbReference type="SMART" id="SM00354">
    <property type="entry name" value="HTH_LACI"/>
    <property type="match status" value="1"/>
</dbReference>
<feature type="domain" description="HTH lacI-type" evidence="4">
    <location>
        <begin position="3"/>
        <end position="57"/>
    </location>
</feature>
<dbReference type="SUPFAM" id="SSF47413">
    <property type="entry name" value="lambda repressor-like DNA-binding domains"/>
    <property type="match status" value="1"/>
</dbReference>
<dbReference type="GO" id="GO:0000976">
    <property type="term" value="F:transcription cis-regulatory region binding"/>
    <property type="evidence" value="ECO:0007669"/>
    <property type="project" value="TreeGrafter"/>
</dbReference>
<dbReference type="AlphaFoldDB" id="A0A1J0GEN0"/>
<evidence type="ECO:0000256" key="1">
    <source>
        <dbReference type="ARBA" id="ARBA00023015"/>
    </source>
</evidence>
<dbReference type="PROSITE" id="PS50932">
    <property type="entry name" value="HTH_LACI_2"/>
    <property type="match status" value="1"/>
</dbReference>
<dbReference type="Pfam" id="PF13377">
    <property type="entry name" value="Peripla_BP_3"/>
    <property type="match status" value="1"/>
</dbReference>
<organism evidence="5 6">
    <name type="scientific">Clostridium estertheticum subsp. estertheticum</name>
    <dbReference type="NCBI Taxonomy" id="1552"/>
    <lineage>
        <taxon>Bacteria</taxon>
        <taxon>Bacillati</taxon>
        <taxon>Bacillota</taxon>
        <taxon>Clostridia</taxon>
        <taxon>Eubacteriales</taxon>
        <taxon>Clostridiaceae</taxon>
        <taxon>Clostridium</taxon>
    </lineage>
</organism>
<dbReference type="SUPFAM" id="SSF53822">
    <property type="entry name" value="Periplasmic binding protein-like I"/>
    <property type="match status" value="1"/>
</dbReference>
<evidence type="ECO:0000256" key="3">
    <source>
        <dbReference type="ARBA" id="ARBA00023163"/>
    </source>
</evidence>
<dbReference type="OrthoDB" id="9788209at2"/>
<dbReference type="InterPro" id="IPR028082">
    <property type="entry name" value="Peripla_BP_I"/>
</dbReference>
<dbReference type="EMBL" id="CP015756">
    <property type="protein sequence ID" value="APC39366.1"/>
    <property type="molecule type" value="Genomic_DNA"/>
</dbReference>
<dbReference type="RefSeq" id="WP_071611659.1">
    <property type="nucleotide sequence ID" value="NZ_CP015756.1"/>
</dbReference>
<gene>
    <name evidence="5" type="ORF">A7L45_04470</name>
</gene>
<dbReference type="InterPro" id="IPR000843">
    <property type="entry name" value="HTH_LacI"/>
</dbReference>
<dbReference type="STRING" id="1552.A7L45_04470"/>
<dbReference type="Proteomes" id="UP000182569">
    <property type="component" value="Chromosome"/>
</dbReference>
<keyword evidence="2" id="KW-0238">DNA-binding</keyword>
<dbReference type="CDD" id="cd06294">
    <property type="entry name" value="PBP1_MalR-like"/>
    <property type="match status" value="1"/>
</dbReference>
<sequence>MSVTIKDVAKLANVSPSTVSRVLADNPRISDETKQRVYKAMKEMDYHPNAIARSLVSKTTKTIGLILPNTDEDLFVNPFFIQIMRGISHYAQKKGYYIMYTYSNNEDQEVEHITSLINSRRVDGVILAVARKDDKCIAYLKEADYPFVVIGKPENADGVLWVDNDNFHAMYSVVNYLIQKGERKIAFIGGSPTLNVTINRLEGYTRAMENIGEKLDENMVQVAEFTENSGYDAMKRILCKGRPTAVVTTDDLIAFGASKAISEVPGQHISIIGFNNTPIAAFRNPTLSSVDINSEKLGYYAVKLLINKLENEKQDINNYIIDTKLVERDSTKKFIGGEN</sequence>
<dbReference type="Gene3D" id="3.40.50.2300">
    <property type="match status" value="2"/>
</dbReference>
<dbReference type="InterPro" id="IPR046335">
    <property type="entry name" value="LacI/GalR-like_sensor"/>
</dbReference>